<name>A0A9J5ZHE8_SOLCO</name>
<gene>
    <name evidence="1" type="ORF">H5410_022656</name>
</gene>
<dbReference type="OrthoDB" id="1918565at2759"/>
<evidence type="ECO:0000313" key="1">
    <source>
        <dbReference type="EMBL" id="KAG5611375.1"/>
    </source>
</evidence>
<organism evidence="1 2">
    <name type="scientific">Solanum commersonii</name>
    <name type="common">Commerson's wild potato</name>
    <name type="synonym">Commerson's nightshade</name>
    <dbReference type="NCBI Taxonomy" id="4109"/>
    <lineage>
        <taxon>Eukaryota</taxon>
        <taxon>Viridiplantae</taxon>
        <taxon>Streptophyta</taxon>
        <taxon>Embryophyta</taxon>
        <taxon>Tracheophyta</taxon>
        <taxon>Spermatophyta</taxon>
        <taxon>Magnoliopsida</taxon>
        <taxon>eudicotyledons</taxon>
        <taxon>Gunneridae</taxon>
        <taxon>Pentapetalae</taxon>
        <taxon>asterids</taxon>
        <taxon>lamiids</taxon>
        <taxon>Solanales</taxon>
        <taxon>Solanaceae</taxon>
        <taxon>Solanoideae</taxon>
        <taxon>Solaneae</taxon>
        <taxon>Solanum</taxon>
    </lineage>
</organism>
<accession>A0A9J5ZHE8</accession>
<dbReference type="InterPro" id="IPR025886">
    <property type="entry name" value="PP2-like"/>
</dbReference>
<dbReference type="Pfam" id="PF14299">
    <property type="entry name" value="PP2"/>
    <property type="match status" value="1"/>
</dbReference>
<sequence>MWGGTPAYWEWLSNPDARTSYYAYLVFKLEDGFYGLINVKAIVRFSDTESDPEVKKRAKVVHLSGQGSRARLSLIRSDGWMELKMRNFFNDTEKMDMLKRD</sequence>
<keyword evidence="2" id="KW-1185">Reference proteome</keyword>
<reference evidence="1 2" key="1">
    <citation type="submission" date="2020-09" db="EMBL/GenBank/DDBJ databases">
        <title>De no assembly of potato wild relative species, Solanum commersonii.</title>
        <authorList>
            <person name="Cho K."/>
        </authorList>
    </citation>
    <scope>NUCLEOTIDE SEQUENCE [LARGE SCALE GENOMIC DNA]</scope>
    <source>
        <strain evidence="1">LZ3.2</strain>
        <tissue evidence="1">Leaf</tissue>
    </source>
</reference>
<evidence type="ECO:0000313" key="2">
    <source>
        <dbReference type="Proteomes" id="UP000824120"/>
    </source>
</evidence>
<comment type="caution">
    <text evidence="1">The sequence shown here is derived from an EMBL/GenBank/DDBJ whole genome shotgun (WGS) entry which is preliminary data.</text>
</comment>
<dbReference type="EMBL" id="JACXVP010000004">
    <property type="protein sequence ID" value="KAG5611375.1"/>
    <property type="molecule type" value="Genomic_DNA"/>
</dbReference>
<dbReference type="Proteomes" id="UP000824120">
    <property type="component" value="Chromosome 4"/>
</dbReference>
<proteinExistence type="predicted"/>
<dbReference type="AlphaFoldDB" id="A0A9J5ZHE8"/>
<protein>
    <submittedName>
        <fullName evidence="1">Uncharacterized protein</fullName>
    </submittedName>
</protein>